<keyword evidence="8" id="KW-1185">Reference proteome</keyword>
<evidence type="ECO:0000256" key="5">
    <source>
        <dbReference type="RuleBase" id="RU362024"/>
    </source>
</evidence>
<organism evidence="7 8">
    <name type="scientific">Denitrobaculum tricleocarpae</name>
    <dbReference type="NCBI Taxonomy" id="2591009"/>
    <lineage>
        <taxon>Bacteria</taxon>
        <taxon>Pseudomonadati</taxon>
        <taxon>Pseudomonadota</taxon>
        <taxon>Alphaproteobacteria</taxon>
        <taxon>Rhodospirillales</taxon>
        <taxon>Rhodospirillaceae</taxon>
        <taxon>Denitrobaculum</taxon>
    </lineage>
</organism>
<dbReference type="Pfam" id="PF00588">
    <property type="entry name" value="SpoU_methylase"/>
    <property type="match status" value="1"/>
</dbReference>
<reference evidence="7 8" key="1">
    <citation type="submission" date="2019-06" db="EMBL/GenBank/DDBJ databases">
        <title>Whole genome sequence for Rhodospirillaceae sp. R148.</title>
        <authorList>
            <person name="Wang G."/>
        </authorList>
    </citation>
    <scope>NUCLEOTIDE SEQUENCE [LARGE SCALE GENOMIC DNA]</scope>
    <source>
        <strain evidence="7 8">R148</strain>
    </source>
</reference>
<dbReference type="EMBL" id="VHSH01000003">
    <property type="protein sequence ID" value="TQV80970.1"/>
    <property type="molecule type" value="Genomic_DNA"/>
</dbReference>
<evidence type="ECO:0000256" key="3">
    <source>
        <dbReference type="ARBA" id="ARBA00022679"/>
    </source>
</evidence>
<dbReference type="PANTHER" id="PTHR42786:SF7">
    <property type="entry name" value="TRNA_RRNA METHYLTRANSFERASE SPOU TYPE DOMAIN-CONTAINING PROTEIN"/>
    <property type="match status" value="1"/>
</dbReference>
<dbReference type="InterPro" id="IPR029026">
    <property type="entry name" value="tRNA_m1G_MTases_N"/>
</dbReference>
<protein>
    <recommendedName>
        <fullName evidence="5">tRNA (cytidine/uridine-2'-O-)-methyltransferase TrmJ</fullName>
        <ecNumber evidence="5">2.1.1.200</ecNumber>
    </recommendedName>
    <alternativeName>
        <fullName evidence="5">tRNA (cytidine(32)/uridine(32)-2'-O)-methyltransferase</fullName>
    </alternativeName>
    <alternativeName>
        <fullName evidence="5">tRNA Cm32/Um32 methyltransferase</fullName>
    </alternativeName>
</protein>
<dbReference type="Proteomes" id="UP000315252">
    <property type="component" value="Unassembled WGS sequence"/>
</dbReference>
<comment type="subunit">
    <text evidence="5">Homodimer.</text>
</comment>
<feature type="domain" description="tRNA/rRNA methyltransferase SpoU type" evidence="6">
    <location>
        <begin position="6"/>
        <end position="156"/>
    </location>
</feature>
<proteinExistence type="inferred from homology"/>
<sequence>MQGGPAVILVNPQLGQNIGMVARAMLNCGLTELRLVAPRDGWPNPDAEASAAGATLVLEEAKVFPTTGEAVADLQRVYATTARARGMTKVVETPRAAIGGMRAVSAKGQSVGVLFGPERAGLKNDDIALADTILEVPLNPGFSSLNLAQAVLLVGYEWFQAADETPASELVLNSTRPATKGELINFFQRLEKALEDSGFLYPPEKTPIMVRNIRNMFQRADLTEQEVNTLHGIISALWEKRR</sequence>
<accession>A0A545TUS4</accession>
<evidence type="ECO:0000256" key="4">
    <source>
        <dbReference type="ARBA" id="ARBA00022691"/>
    </source>
</evidence>
<dbReference type="GO" id="GO:0160206">
    <property type="term" value="F:tRNA (cytidine(32)/uridine(32)-2'-O)-methyltransferase activity"/>
    <property type="evidence" value="ECO:0007669"/>
    <property type="project" value="UniProtKB-EC"/>
</dbReference>
<evidence type="ECO:0000256" key="1">
    <source>
        <dbReference type="ARBA" id="ARBA00007228"/>
    </source>
</evidence>
<dbReference type="GO" id="GO:0002128">
    <property type="term" value="P:tRNA nucleoside ribose methylation"/>
    <property type="evidence" value="ECO:0007669"/>
    <property type="project" value="TreeGrafter"/>
</dbReference>
<dbReference type="EC" id="2.1.1.200" evidence="5"/>
<dbReference type="CDD" id="cd18093">
    <property type="entry name" value="SpoU-like_TrmJ"/>
    <property type="match status" value="1"/>
</dbReference>
<keyword evidence="5" id="KW-0963">Cytoplasm</keyword>
<dbReference type="AlphaFoldDB" id="A0A545TUS4"/>
<dbReference type="NCBIfam" id="TIGR00050">
    <property type="entry name" value="rRNA_methyl_1"/>
    <property type="match status" value="1"/>
</dbReference>
<evidence type="ECO:0000313" key="8">
    <source>
        <dbReference type="Proteomes" id="UP000315252"/>
    </source>
</evidence>
<keyword evidence="2 5" id="KW-0489">Methyltransferase</keyword>
<name>A0A545TUS4_9PROT</name>
<dbReference type="OrthoDB" id="9806346at2"/>
<evidence type="ECO:0000256" key="2">
    <source>
        <dbReference type="ARBA" id="ARBA00022603"/>
    </source>
</evidence>
<dbReference type="PANTHER" id="PTHR42786">
    <property type="entry name" value="TRNA/RRNA METHYLTRANSFERASE"/>
    <property type="match status" value="1"/>
</dbReference>
<keyword evidence="4 5" id="KW-0949">S-adenosyl-L-methionine</keyword>
<keyword evidence="5" id="KW-0819">tRNA processing</keyword>
<comment type="catalytic activity">
    <reaction evidence="5">
        <text>uridine(32) in tRNA + S-adenosyl-L-methionine = 2'-O-methyluridine(32) in tRNA + S-adenosyl-L-homocysteine + H(+)</text>
        <dbReference type="Rhea" id="RHEA:42936"/>
        <dbReference type="Rhea" id="RHEA-COMP:10107"/>
        <dbReference type="Rhea" id="RHEA-COMP:10290"/>
        <dbReference type="ChEBI" id="CHEBI:15378"/>
        <dbReference type="ChEBI" id="CHEBI:57856"/>
        <dbReference type="ChEBI" id="CHEBI:59789"/>
        <dbReference type="ChEBI" id="CHEBI:65315"/>
        <dbReference type="ChEBI" id="CHEBI:74478"/>
        <dbReference type="EC" id="2.1.1.200"/>
    </reaction>
</comment>
<dbReference type="InterPro" id="IPR004384">
    <property type="entry name" value="RNA_MeTrfase_TrmJ/LasT"/>
</dbReference>
<comment type="similarity">
    <text evidence="1">Belongs to the class IV-like SAM-binding methyltransferase superfamily. RNA methyltransferase TrmH family.</text>
</comment>
<comment type="catalytic activity">
    <reaction evidence="5">
        <text>cytidine(32) in tRNA + S-adenosyl-L-methionine = 2'-O-methylcytidine(32) in tRNA + S-adenosyl-L-homocysteine + H(+)</text>
        <dbReference type="Rhea" id="RHEA:42932"/>
        <dbReference type="Rhea" id="RHEA-COMP:10288"/>
        <dbReference type="Rhea" id="RHEA-COMP:10289"/>
        <dbReference type="ChEBI" id="CHEBI:15378"/>
        <dbReference type="ChEBI" id="CHEBI:57856"/>
        <dbReference type="ChEBI" id="CHEBI:59789"/>
        <dbReference type="ChEBI" id="CHEBI:74495"/>
        <dbReference type="ChEBI" id="CHEBI:82748"/>
        <dbReference type="EC" id="2.1.1.200"/>
    </reaction>
</comment>
<dbReference type="GO" id="GO:0106339">
    <property type="term" value="F:tRNA (cytidine(32)-2'-O)-methyltransferase activity"/>
    <property type="evidence" value="ECO:0007669"/>
    <property type="project" value="RHEA"/>
</dbReference>
<comment type="subcellular location">
    <subcellularLocation>
        <location evidence="5">Cytoplasm</location>
    </subcellularLocation>
</comment>
<dbReference type="InterPro" id="IPR029028">
    <property type="entry name" value="Alpha/beta_knot_MTases"/>
</dbReference>
<dbReference type="SUPFAM" id="SSF75217">
    <property type="entry name" value="alpha/beta knot"/>
    <property type="match status" value="1"/>
</dbReference>
<keyword evidence="3 7" id="KW-0808">Transferase</keyword>
<comment type="function">
    <text evidence="5">Catalyzes the formation of 2'O-methylated cytidine (Cm32) or 2'O-methylated uridine (Um32) at position 32 in tRNA.</text>
</comment>
<comment type="caution">
    <text evidence="7">The sequence shown here is derived from an EMBL/GenBank/DDBJ whole genome shotgun (WGS) entry which is preliminary data.</text>
</comment>
<dbReference type="InterPro" id="IPR001537">
    <property type="entry name" value="SpoU_MeTrfase"/>
</dbReference>
<dbReference type="GO" id="GO:0005829">
    <property type="term" value="C:cytosol"/>
    <property type="evidence" value="ECO:0007669"/>
    <property type="project" value="TreeGrafter"/>
</dbReference>
<dbReference type="PIRSF" id="PIRSF004808">
    <property type="entry name" value="LasT"/>
    <property type="match status" value="1"/>
</dbReference>
<dbReference type="GO" id="GO:0003723">
    <property type="term" value="F:RNA binding"/>
    <property type="evidence" value="ECO:0007669"/>
    <property type="project" value="InterPro"/>
</dbReference>
<gene>
    <name evidence="5" type="primary">trmJ</name>
    <name evidence="7" type="ORF">FKG95_11320</name>
</gene>
<evidence type="ECO:0000259" key="6">
    <source>
        <dbReference type="Pfam" id="PF00588"/>
    </source>
</evidence>
<evidence type="ECO:0000313" key="7">
    <source>
        <dbReference type="EMBL" id="TQV80970.1"/>
    </source>
</evidence>
<dbReference type="Gene3D" id="1.10.8.590">
    <property type="match status" value="1"/>
</dbReference>
<dbReference type="Gene3D" id="3.40.1280.10">
    <property type="match status" value="1"/>
</dbReference>